<dbReference type="InterPro" id="IPR025836">
    <property type="entry name" value="Zn_knuckle_CX2CX4HX4C"/>
</dbReference>
<dbReference type="EMBL" id="QGKY02000089">
    <property type="protein sequence ID" value="KAF2615246.1"/>
    <property type="molecule type" value="Genomic_DNA"/>
</dbReference>
<protein>
    <recommendedName>
        <fullName evidence="3">Zinc knuckle CX2CX4HX4C domain-containing protein</fullName>
    </recommendedName>
</protein>
<name>A0A8S9MDC2_BRACR</name>
<feature type="transmembrane region" description="Helical" evidence="2">
    <location>
        <begin position="598"/>
        <end position="615"/>
    </location>
</feature>
<proteinExistence type="predicted"/>
<evidence type="ECO:0000256" key="1">
    <source>
        <dbReference type="SAM" id="MobiDB-lite"/>
    </source>
</evidence>
<accession>A0A8S9MDC2</accession>
<comment type="caution">
    <text evidence="4">The sequence shown here is derived from an EMBL/GenBank/DDBJ whole genome shotgun (WGS) entry which is preliminary data.</text>
</comment>
<sequence length="908" mass="101419">MKIRGLGEVYWVRLDRNEEIFIPIGSIVGYRGFFANQGIVVIYVSETETAGHIMGKIGEDLWIWVVLGRKEEDWSFLYMIEAGFGTPSILISLVNQKIRAAQLFQSVGEAIGQVQGQVDIVEGWVRVEIYGFKPLVFLMDIEFEEGVEIKVALRYEMLYGYCTECFCLTHECSRCPRLRKEEPLGAAVGGLDGDGAQATSYKAVVAHGNSQSGERREHQQTRSQNNRGGDKGKGIVYEKQGSSKQDRRRGMQSRGAQPRGVVPRGHHLAIVAEGEQQLPDPTKLMFDAFKGVGKYSGEEAPIGVEVEGSGGQIKARKALLFEESSSARHDLVSTEEGVELAGPLALKMQSEDEDAAQKLDERVLHTQALDDANMMLEGELLSDSELLLEEGEELEDWEHGEITDVMEEEVQVAEGVEEGVQFGMEADAGETEVFEEGKAPLKKGVKVGTGGNSKKRLGPGLVSPGKKLLAKVAGRAGDKGAKKASRFCFPVLLLCRPWNGWSVLIINGCSIDRYLSDAVSWPGWTLREGSFFSGYGGLNWDIWSYVYAIFSKDWYLAGDEWWRKEYRWFCRFATLLGIYVRSCAVCVVRFLIVDKVLTIMIIVLVAGLVSLFVSEKRLGTRRWRDDRVVDALNQQGWWVSALGYIVSHGVSALCVWYGFGSQIVTTEISEAEVGVTRFIPKSGVYLDRWNGNVSIYLYIVICLERQYEGALLVIWFVSLLIPWVLPGQEPCCVVDAFAFHSGFVMFGVMSGIMPMESARVISIWQEAGSSWGYRFVRLLCLHVMCFVAFSNRFLFDGVALTIMIIVLVVGLGFSFVPESKLLWMRGWSFVGIVQLWIWDNFGLSDALEQQVRRFLFLGYMSFNGFSALFLRYDFGWQVVPMVSSVAEFAVKGLSSEAGSNFDGLSWFV</sequence>
<reference evidence="4" key="1">
    <citation type="submission" date="2019-12" db="EMBL/GenBank/DDBJ databases">
        <title>Genome sequencing and annotation of Brassica cretica.</title>
        <authorList>
            <person name="Studholme D.J."/>
            <person name="Sarris P.F."/>
        </authorList>
    </citation>
    <scope>NUCLEOTIDE SEQUENCE</scope>
    <source>
        <strain evidence="4">PFS-102/07</strain>
        <tissue evidence="4">Leaf</tissue>
    </source>
</reference>
<feature type="transmembrane region" description="Helical" evidence="2">
    <location>
        <begin position="707"/>
        <end position="725"/>
    </location>
</feature>
<feature type="region of interest" description="Disordered" evidence="1">
    <location>
        <begin position="206"/>
        <end position="264"/>
    </location>
</feature>
<gene>
    <name evidence="4" type="ORF">F2Q70_00011172</name>
</gene>
<dbReference type="Pfam" id="PF14392">
    <property type="entry name" value="zf-CCHC_4"/>
    <property type="match status" value="1"/>
</dbReference>
<dbReference type="AlphaFoldDB" id="A0A8S9MDC2"/>
<keyword evidence="2" id="KW-1133">Transmembrane helix</keyword>
<feature type="domain" description="Zinc knuckle CX2CX4HX4C" evidence="3">
    <location>
        <begin position="133"/>
        <end position="176"/>
    </location>
</feature>
<keyword evidence="2" id="KW-0812">Transmembrane</keyword>
<keyword evidence="2" id="KW-0472">Membrane</keyword>
<feature type="transmembrane region" description="Helical" evidence="2">
    <location>
        <begin position="797"/>
        <end position="816"/>
    </location>
</feature>
<feature type="transmembrane region" description="Helical" evidence="2">
    <location>
        <begin position="854"/>
        <end position="872"/>
    </location>
</feature>
<evidence type="ECO:0000256" key="2">
    <source>
        <dbReference type="SAM" id="Phobius"/>
    </source>
</evidence>
<feature type="transmembrane region" description="Helical" evidence="2">
    <location>
        <begin position="772"/>
        <end position="790"/>
    </location>
</feature>
<feature type="transmembrane region" description="Helical" evidence="2">
    <location>
        <begin position="822"/>
        <end position="842"/>
    </location>
</feature>
<evidence type="ECO:0000313" key="4">
    <source>
        <dbReference type="EMBL" id="KAF2615246.1"/>
    </source>
</evidence>
<feature type="transmembrane region" description="Helical" evidence="2">
    <location>
        <begin position="732"/>
        <end position="752"/>
    </location>
</feature>
<organism evidence="4">
    <name type="scientific">Brassica cretica</name>
    <name type="common">Mustard</name>
    <dbReference type="NCBI Taxonomy" id="69181"/>
    <lineage>
        <taxon>Eukaryota</taxon>
        <taxon>Viridiplantae</taxon>
        <taxon>Streptophyta</taxon>
        <taxon>Embryophyta</taxon>
        <taxon>Tracheophyta</taxon>
        <taxon>Spermatophyta</taxon>
        <taxon>Magnoliopsida</taxon>
        <taxon>eudicotyledons</taxon>
        <taxon>Gunneridae</taxon>
        <taxon>Pentapetalae</taxon>
        <taxon>rosids</taxon>
        <taxon>malvids</taxon>
        <taxon>Brassicales</taxon>
        <taxon>Brassicaceae</taxon>
        <taxon>Brassiceae</taxon>
        <taxon>Brassica</taxon>
    </lineage>
</organism>
<evidence type="ECO:0000259" key="3">
    <source>
        <dbReference type="Pfam" id="PF14392"/>
    </source>
</evidence>